<dbReference type="AlphaFoldDB" id="A0A0C2FSD2"/>
<dbReference type="Proteomes" id="UP000054047">
    <property type="component" value="Unassembled WGS sequence"/>
</dbReference>
<dbReference type="InterPro" id="IPR013783">
    <property type="entry name" value="Ig-like_fold"/>
</dbReference>
<evidence type="ECO:0008006" key="3">
    <source>
        <dbReference type="Google" id="ProtNLM"/>
    </source>
</evidence>
<proteinExistence type="predicted"/>
<protein>
    <recommendedName>
        <fullName evidence="3">Ig-like domain-containing protein</fullName>
    </recommendedName>
</protein>
<reference evidence="1 2" key="1">
    <citation type="submission" date="2013-12" db="EMBL/GenBank/DDBJ databases">
        <title>Draft genome of the parsitic nematode Ancylostoma duodenale.</title>
        <authorList>
            <person name="Mitreva M."/>
        </authorList>
    </citation>
    <scope>NUCLEOTIDE SEQUENCE [LARGE SCALE GENOMIC DNA]</scope>
    <source>
        <strain evidence="1 2">Zhejiang</strain>
    </source>
</reference>
<dbReference type="OrthoDB" id="10253954at2759"/>
<dbReference type="Gene3D" id="2.60.40.10">
    <property type="entry name" value="Immunoglobulins"/>
    <property type="match status" value="1"/>
</dbReference>
<feature type="non-terminal residue" evidence="1">
    <location>
        <position position="79"/>
    </location>
</feature>
<feature type="non-terminal residue" evidence="1">
    <location>
        <position position="1"/>
    </location>
</feature>
<sequence length="79" mass="8695">INVRCSARGKPRPQLLYVIAEENDDPEAEEDVWTILETTIENDNVVGDVEFTTLSSKVLHCKAKNTAGSNSSSLTFAVR</sequence>
<organism evidence="1 2">
    <name type="scientific">Ancylostoma duodenale</name>
    <dbReference type="NCBI Taxonomy" id="51022"/>
    <lineage>
        <taxon>Eukaryota</taxon>
        <taxon>Metazoa</taxon>
        <taxon>Ecdysozoa</taxon>
        <taxon>Nematoda</taxon>
        <taxon>Chromadorea</taxon>
        <taxon>Rhabditida</taxon>
        <taxon>Rhabditina</taxon>
        <taxon>Rhabditomorpha</taxon>
        <taxon>Strongyloidea</taxon>
        <taxon>Ancylostomatidae</taxon>
        <taxon>Ancylostomatinae</taxon>
        <taxon>Ancylostoma</taxon>
    </lineage>
</organism>
<evidence type="ECO:0000313" key="1">
    <source>
        <dbReference type="EMBL" id="KIH47821.1"/>
    </source>
</evidence>
<keyword evidence="2" id="KW-1185">Reference proteome</keyword>
<dbReference type="EMBL" id="KN765513">
    <property type="protein sequence ID" value="KIH47821.1"/>
    <property type="molecule type" value="Genomic_DNA"/>
</dbReference>
<name>A0A0C2FSD2_9BILA</name>
<evidence type="ECO:0000313" key="2">
    <source>
        <dbReference type="Proteomes" id="UP000054047"/>
    </source>
</evidence>
<accession>A0A0C2FSD2</accession>
<gene>
    <name evidence="1" type="ORF">ANCDUO_22114</name>
</gene>